<dbReference type="InterPro" id="IPR025269">
    <property type="entry name" value="SAM-like_dom"/>
</dbReference>
<evidence type="ECO:0000313" key="8">
    <source>
        <dbReference type="Proteomes" id="UP001203207"/>
    </source>
</evidence>
<dbReference type="InterPro" id="IPR002104">
    <property type="entry name" value="Integrase_catalytic"/>
</dbReference>
<dbReference type="InterPro" id="IPR013762">
    <property type="entry name" value="Integrase-like_cat_sf"/>
</dbReference>
<dbReference type="Proteomes" id="UP001203207">
    <property type="component" value="Unassembled WGS sequence"/>
</dbReference>
<name>A0AAE3G006_9EURY</name>
<dbReference type="PANTHER" id="PTHR30349:SF41">
    <property type="entry name" value="INTEGRASE_RECOMBINASE PROTEIN MJ0367-RELATED"/>
    <property type="match status" value="1"/>
</dbReference>
<sequence>MDSTHSGSSTGGNDLDRTIHEFLQSGSKSGNYQSNLEGILENWRSRLETNGVTTIDSVDKRAMADYAQYLTRRVNANRNPDIEGGISPATAWTYFDNVSAFLHYCKEWEYLTENPAQKAIVKSELPDRPTSDSSKQQFWSADDRNALLQFVDNRASAAIDEHGLDEKALTPVRDRALAYVLAYTGVRGAEVLRSTKDDRRVGLRWEDLNIEDGTMIVFGKSQQREPTQLPRQVHSPLRQLKRVLNPASEAWPVFVTNHAPSLYRVLPNEYENSENQTPLAMCRSLGISPPALSTDGGRSVLKRLCKAGEIDVAGGYLKPHGARRGVGEKLYRSRGAAAAQRVLRHADPKTTSEMYSHIEASEMADDVSEVFDSE</sequence>
<dbReference type="InterPro" id="IPR044068">
    <property type="entry name" value="CB"/>
</dbReference>
<evidence type="ECO:0000259" key="6">
    <source>
        <dbReference type="PROSITE" id="PS51900"/>
    </source>
</evidence>
<evidence type="ECO:0000256" key="1">
    <source>
        <dbReference type="ARBA" id="ARBA00022908"/>
    </source>
</evidence>
<keyword evidence="8" id="KW-1185">Reference proteome</keyword>
<dbReference type="GO" id="GO:0015074">
    <property type="term" value="P:DNA integration"/>
    <property type="evidence" value="ECO:0007669"/>
    <property type="project" value="UniProtKB-KW"/>
</dbReference>
<dbReference type="PANTHER" id="PTHR30349">
    <property type="entry name" value="PHAGE INTEGRASE-RELATED"/>
    <property type="match status" value="1"/>
</dbReference>
<dbReference type="RefSeq" id="WP_250585415.1">
    <property type="nucleotide sequence ID" value="NZ_JAKRVX010000007.1"/>
</dbReference>
<dbReference type="InterPro" id="IPR011010">
    <property type="entry name" value="DNA_brk_join_enz"/>
</dbReference>
<dbReference type="SUPFAM" id="SSF56349">
    <property type="entry name" value="DNA breaking-rejoining enzymes"/>
    <property type="match status" value="1"/>
</dbReference>
<feature type="domain" description="Tyr recombinase" evidence="5">
    <location>
        <begin position="134"/>
        <end position="369"/>
    </location>
</feature>
<dbReference type="Gene3D" id="1.10.443.10">
    <property type="entry name" value="Intergrase catalytic core"/>
    <property type="match status" value="1"/>
</dbReference>
<dbReference type="InterPro" id="IPR010998">
    <property type="entry name" value="Integrase_recombinase_N"/>
</dbReference>
<proteinExistence type="predicted"/>
<dbReference type="PROSITE" id="PS51898">
    <property type="entry name" value="TYR_RECOMBINASE"/>
    <property type="match status" value="1"/>
</dbReference>
<dbReference type="Pfam" id="PF00589">
    <property type="entry name" value="Phage_integrase"/>
    <property type="match status" value="1"/>
</dbReference>
<dbReference type="Pfam" id="PF13102">
    <property type="entry name" value="Phage_int_SAM_5"/>
    <property type="match status" value="1"/>
</dbReference>
<keyword evidence="2 4" id="KW-0238">DNA-binding</keyword>
<dbReference type="Gene3D" id="1.10.150.130">
    <property type="match status" value="1"/>
</dbReference>
<dbReference type="GO" id="GO:0006310">
    <property type="term" value="P:DNA recombination"/>
    <property type="evidence" value="ECO:0007669"/>
    <property type="project" value="UniProtKB-KW"/>
</dbReference>
<gene>
    <name evidence="7" type="ORF">AArcSt2_13745</name>
</gene>
<evidence type="ECO:0000256" key="4">
    <source>
        <dbReference type="PROSITE-ProRule" id="PRU01248"/>
    </source>
</evidence>
<organism evidence="7 8">
    <name type="scientific">Natronocalculus amylovorans</name>
    <dbReference type="NCBI Taxonomy" id="2917812"/>
    <lineage>
        <taxon>Archaea</taxon>
        <taxon>Methanobacteriati</taxon>
        <taxon>Methanobacteriota</taxon>
        <taxon>Stenosarchaea group</taxon>
        <taxon>Halobacteria</taxon>
        <taxon>Halobacteriales</taxon>
        <taxon>Haloferacaceae</taxon>
        <taxon>Natronocalculus</taxon>
    </lineage>
</organism>
<evidence type="ECO:0000256" key="2">
    <source>
        <dbReference type="ARBA" id="ARBA00023125"/>
    </source>
</evidence>
<keyword evidence="1" id="KW-0229">DNA integration</keyword>
<reference evidence="7" key="1">
    <citation type="journal article" date="2022" name="Syst. Appl. Microbiol.">
        <title>Natronocalculus amylovorans gen. nov., sp. nov., and Natranaeroarchaeum aerophilus sp. nov., dominant culturable amylolytic natronoarchaea from hypersaline soda lakes in southwestern Siberia.</title>
        <authorList>
            <person name="Sorokin D.Y."/>
            <person name="Elcheninov A.G."/>
            <person name="Khizhniak T.V."/>
            <person name="Koenen M."/>
            <person name="Bale N.J."/>
            <person name="Damste J.S.S."/>
            <person name="Kublanov I.V."/>
        </authorList>
    </citation>
    <scope>NUCLEOTIDE SEQUENCE</scope>
    <source>
        <strain evidence="7">AArc-St2</strain>
    </source>
</reference>
<keyword evidence="3" id="KW-0233">DNA recombination</keyword>
<dbReference type="PROSITE" id="PS51900">
    <property type="entry name" value="CB"/>
    <property type="match status" value="1"/>
</dbReference>
<dbReference type="AlphaFoldDB" id="A0AAE3G006"/>
<dbReference type="CDD" id="cd00397">
    <property type="entry name" value="DNA_BRE_C"/>
    <property type="match status" value="1"/>
</dbReference>
<protein>
    <submittedName>
        <fullName evidence="7">Site-specific integrase</fullName>
    </submittedName>
</protein>
<evidence type="ECO:0000256" key="3">
    <source>
        <dbReference type="ARBA" id="ARBA00023172"/>
    </source>
</evidence>
<dbReference type="EMBL" id="JAKRVX010000007">
    <property type="protein sequence ID" value="MCL9818000.1"/>
    <property type="molecule type" value="Genomic_DNA"/>
</dbReference>
<dbReference type="GO" id="GO:0003677">
    <property type="term" value="F:DNA binding"/>
    <property type="evidence" value="ECO:0007669"/>
    <property type="project" value="UniProtKB-UniRule"/>
</dbReference>
<feature type="domain" description="Core-binding (CB)" evidence="6">
    <location>
        <begin position="13"/>
        <end position="106"/>
    </location>
</feature>
<comment type="caution">
    <text evidence="7">The sequence shown here is derived from an EMBL/GenBank/DDBJ whole genome shotgun (WGS) entry which is preliminary data.</text>
</comment>
<evidence type="ECO:0000259" key="5">
    <source>
        <dbReference type="PROSITE" id="PS51898"/>
    </source>
</evidence>
<dbReference type="InterPro" id="IPR050090">
    <property type="entry name" value="Tyrosine_recombinase_XerCD"/>
</dbReference>
<evidence type="ECO:0000313" key="7">
    <source>
        <dbReference type="EMBL" id="MCL9818000.1"/>
    </source>
</evidence>
<accession>A0AAE3G006</accession>
<reference evidence="7" key="2">
    <citation type="submission" date="2022-02" db="EMBL/GenBank/DDBJ databases">
        <authorList>
            <person name="Elcheninov A.G."/>
            <person name="Sorokin D.Y."/>
            <person name="Kublanov I.V."/>
        </authorList>
    </citation>
    <scope>NUCLEOTIDE SEQUENCE</scope>
    <source>
        <strain evidence="7">AArc-St2</strain>
    </source>
</reference>